<accession>A0ABX2ZZF5</accession>
<dbReference type="RefSeq" id="WP_069314200.1">
    <property type="nucleotide sequence ID" value="NZ_MDTU01000003.1"/>
</dbReference>
<evidence type="ECO:0000313" key="2">
    <source>
        <dbReference type="Proteomes" id="UP000094329"/>
    </source>
</evidence>
<dbReference type="Proteomes" id="UP000094329">
    <property type="component" value="Unassembled WGS sequence"/>
</dbReference>
<evidence type="ECO:0008006" key="3">
    <source>
        <dbReference type="Google" id="ProtNLM"/>
    </source>
</evidence>
<comment type="caution">
    <text evidence="1">The sequence shown here is derived from an EMBL/GenBank/DDBJ whole genome shotgun (WGS) entry which is preliminary data.</text>
</comment>
<organism evidence="1 2">
    <name type="scientific">Piscirickettsia litoralis</name>
    <dbReference type="NCBI Taxonomy" id="1891921"/>
    <lineage>
        <taxon>Bacteria</taxon>
        <taxon>Pseudomonadati</taxon>
        <taxon>Pseudomonadota</taxon>
        <taxon>Gammaproteobacteria</taxon>
        <taxon>Thiotrichales</taxon>
        <taxon>Piscirickettsiaceae</taxon>
        <taxon>Piscirickettsia</taxon>
    </lineage>
</organism>
<name>A0ABX2ZZF5_9GAMM</name>
<dbReference type="EMBL" id="MDTU01000003">
    <property type="protein sequence ID" value="ODN41407.1"/>
    <property type="molecule type" value="Genomic_DNA"/>
</dbReference>
<gene>
    <name evidence="1" type="ORF">BGC07_16715</name>
</gene>
<evidence type="ECO:0000313" key="1">
    <source>
        <dbReference type="EMBL" id="ODN41407.1"/>
    </source>
</evidence>
<keyword evidence="2" id="KW-1185">Reference proteome</keyword>
<sequence>MFTEDQIYGTPLAEMQVMRQNRSHTLHFRYPNAKRVPRSRSDYYPLFCVLKKRWPLEADELEQLHSQWRYAKDTTQQCLRIVSEHLRGHRPSWRNDPIIYSIFSYAIHHYAYARFASDRRDHPSALSFAIYIDALCEAICKTMQFKVVDEARDESWTLDDKIPFSFWLGIRNDKFLIVEPYQYRDEAAIRRWLVDEFIVGRAEIIMKRFDYEKVLETGNLVTNIGNINREPLFAQLTRQELLGQGGRIRFRKLGEKRRTLDSEPIDNIIPFPFRD</sequence>
<protein>
    <recommendedName>
        <fullName evidence="3">FRG domain-containing protein</fullName>
    </recommendedName>
</protein>
<reference evidence="1 2" key="1">
    <citation type="submission" date="2016-08" db="EMBL/GenBank/DDBJ databases">
        <title>Draft genome sequence of Candidatus Piscirickettsia litoralis, from seawater.</title>
        <authorList>
            <person name="Wan X."/>
            <person name="Lee A.J."/>
            <person name="Hou S."/>
            <person name="Donachie S.P."/>
        </authorList>
    </citation>
    <scope>NUCLEOTIDE SEQUENCE [LARGE SCALE GENOMIC DNA]</scope>
    <source>
        <strain evidence="1 2">Y2</strain>
    </source>
</reference>
<proteinExistence type="predicted"/>